<dbReference type="Proteomes" id="UP000808038">
    <property type="component" value="Unassembled WGS sequence"/>
</dbReference>
<evidence type="ECO:0000313" key="1">
    <source>
        <dbReference type="EMBL" id="MBJ7632757.1"/>
    </source>
</evidence>
<dbReference type="EMBL" id="JAAOCP010000008">
    <property type="protein sequence ID" value="MBJ7639240.1"/>
    <property type="molecule type" value="Genomic_DNA"/>
</dbReference>
<name>A0A0R2F4W9_WEICO</name>
<organism evidence="2 3">
    <name type="scientific">Weissella confusa</name>
    <name type="common">Lactobacillus confusus</name>
    <dbReference type="NCBI Taxonomy" id="1583"/>
    <lineage>
        <taxon>Bacteria</taxon>
        <taxon>Bacillati</taxon>
        <taxon>Bacillota</taxon>
        <taxon>Bacilli</taxon>
        <taxon>Lactobacillales</taxon>
        <taxon>Lactobacillaceae</taxon>
        <taxon>Weissella</taxon>
    </lineage>
</organism>
<reference evidence="2" key="1">
    <citation type="submission" date="2020-02" db="EMBL/GenBank/DDBJ databases">
        <authorList>
            <person name="Fontana A."/>
            <person name="Patrone V."/>
            <person name="Morelli L."/>
        </authorList>
    </citation>
    <scope>NUCLEOTIDE SEQUENCE</scope>
    <source>
        <strain evidence="1">CCUG 30943</strain>
        <strain evidence="2">CCUG 43002</strain>
    </source>
</reference>
<gene>
    <name evidence="2" type="ORF">HAU20_07570</name>
    <name evidence="1" type="ORF">HAU43_06625</name>
</gene>
<dbReference type="RefSeq" id="WP_003608076.1">
    <property type="nucleotide sequence ID" value="NZ_ALXH01000041.1"/>
</dbReference>
<sequence length="60" mass="7081">MNYEELLDQLRTGELDQFVLEAKDFKEFYEVWRNYPYQNAIRGIADRGGVVTYTAKNTAE</sequence>
<dbReference type="Proteomes" id="UP000728106">
    <property type="component" value="Unassembled WGS sequence"/>
</dbReference>
<evidence type="ECO:0000313" key="3">
    <source>
        <dbReference type="Proteomes" id="UP000728106"/>
    </source>
</evidence>
<protein>
    <submittedName>
        <fullName evidence="2">Uncharacterized protein</fullName>
    </submittedName>
</protein>
<dbReference type="GeneID" id="57979421"/>
<dbReference type="EMBL" id="JAAOCX010000007">
    <property type="protein sequence ID" value="MBJ7632757.1"/>
    <property type="molecule type" value="Genomic_DNA"/>
</dbReference>
<reference evidence="2 3" key="2">
    <citation type="journal article" date="2021" name="Int. J. Food Microbiol.">
        <title>Safety demonstration of a microbial species for use in the food chain: Weissella confusa.</title>
        <authorList>
            <person name="Bourdichon F."/>
            <person name="Patrone V."/>
            <person name="Fontana A."/>
            <person name="Milani G."/>
            <person name="Morelli L."/>
        </authorList>
    </citation>
    <scope>NUCLEOTIDE SEQUENCE [LARGE SCALE GENOMIC DNA]</scope>
    <source>
        <strain evidence="1">CCUG 30943</strain>
        <strain evidence="2 3">CCUG 43002</strain>
    </source>
</reference>
<evidence type="ECO:0000313" key="2">
    <source>
        <dbReference type="EMBL" id="MBJ7639240.1"/>
    </source>
</evidence>
<proteinExistence type="predicted"/>
<keyword evidence="3" id="KW-1185">Reference proteome</keyword>
<dbReference type="OrthoDB" id="2146345at2"/>
<accession>A0A0R2F4W9</accession>
<comment type="caution">
    <text evidence="2">The sequence shown here is derived from an EMBL/GenBank/DDBJ whole genome shotgun (WGS) entry which is preliminary data.</text>
</comment>
<dbReference type="AlphaFoldDB" id="A0A0R2F4W9"/>